<evidence type="ECO:0000259" key="4">
    <source>
        <dbReference type="PROSITE" id="PS50206"/>
    </source>
</evidence>
<dbReference type="PANTHER" id="PTHR11364">
    <property type="entry name" value="THIOSULFATE SULFERTANSFERASE"/>
    <property type="match status" value="1"/>
</dbReference>
<dbReference type="GO" id="GO:0005739">
    <property type="term" value="C:mitochondrion"/>
    <property type="evidence" value="ECO:0007669"/>
    <property type="project" value="TreeGrafter"/>
</dbReference>
<dbReference type="Gene3D" id="3.40.250.10">
    <property type="entry name" value="Rhodanese-like domain"/>
    <property type="match status" value="2"/>
</dbReference>
<keyword evidence="6" id="KW-1185">Reference proteome</keyword>
<dbReference type="SUPFAM" id="SSF52821">
    <property type="entry name" value="Rhodanese/Cell cycle control phosphatase"/>
    <property type="match status" value="2"/>
</dbReference>
<organism evidence="5 6">
    <name type="scientific">Chrysochromulina tobinii</name>
    <dbReference type="NCBI Taxonomy" id="1460289"/>
    <lineage>
        <taxon>Eukaryota</taxon>
        <taxon>Haptista</taxon>
        <taxon>Haptophyta</taxon>
        <taxon>Prymnesiophyceae</taxon>
        <taxon>Prymnesiales</taxon>
        <taxon>Chrysochromulinaceae</taxon>
        <taxon>Chrysochromulina</taxon>
    </lineage>
</organism>
<dbReference type="Proteomes" id="UP000037460">
    <property type="component" value="Unassembled WGS sequence"/>
</dbReference>
<proteinExistence type="predicted"/>
<accession>A0A0M0K055</accession>
<keyword evidence="5" id="KW-0670">Pyruvate</keyword>
<dbReference type="SMART" id="SM00450">
    <property type="entry name" value="RHOD"/>
    <property type="match status" value="2"/>
</dbReference>
<evidence type="ECO:0000256" key="3">
    <source>
        <dbReference type="RuleBase" id="RU000507"/>
    </source>
</evidence>
<dbReference type="CDD" id="cd01449">
    <property type="entry name" value="TST_Repeat_2"/>
    <property type="match status" value="1"/>
</dbReference>
<dbReference type="InterPro" id="IPR036873">
    <property type="entry name" value="Rhodanese-like_dom_sf"/>
</dbReference>
<comment type="caution">
    <text evidence="5">The sequence shown here is derived from an EMBL/GenBank/DDBJ whole genome shotgun (WGS) entry which is preliminary data.</text>
</comment>
<feature type="domain" description="Rhodanese" evidence="4">
    <location>
        <begin position="3"/>
        <end position="101"/>
    </location>
</feature>
<dbReference type="CDD" id="cd01448">
    <property type="entry name" value="TST_Repeat_1"/>
    <property type="match status" value="1"/>
</dbReference>
<gene>
    <name evidence="5" type="ORF">Ctob_015019</name>
</gene>
<dbReference type="InterPro" id="IPR001763">
    <property type="entry name" value="Rhodanese-like_dom"/>
</dbReference>
<reference evidence="6" key="1">
    <citation type="journal article" date="2015" name="PLoS Genet.">
        <title>Genome Sequence and Transcriptome Analyses of Chrysochromulina tobin: Metabolic Tools for Enhanced Algal Fitness in the Prominent Order Prymnesiales (Haptophyceae).</title>
        <authorList>
            <person name="Hovde B.T."/>
            <person name="Deodato C.R."/>
            <person name="Hunsperger H.M."/>
            <person name="Ryken S.A."/>
            <person name="Yost W."/>
            <person name="Jha R.K."/>
            <person name="Patterson J."/>
            <person name="Monnat R.J. Jr."/>
            <person name="Barlow S.B."/>
            <person name="Starkenburg S.R."/>
            <person name="Cattolico R.A."/>
        </authorList>
    </citation>
    <scope>NUCLEOTIDE SEQUENCE</scope>
    <source>
        <strain evidence="6">CCMP291</strain>
    </source>
</reference>
<evidence type="ECO:0000313" key="6">
    <source>
        <dbReference type="Proteomes" id="UP000037460"/>
    </source>
</evidence>
<dbReference type="InterPro" id="IPR045078">
    <property type="entry name" value="TST/MPST-like"/>
</dbReference>
<dbReference type="OrthoDB" id="270167at2759"/>
<name>A0A0M0K055_9EUKA</name>
<dbReference type="GO" id="GO:0004792">
    <property type="term" value="F:thiosulfate-cyanide sulfurtransferase activity"/>
    <property type="evidence" value="ECO:0007669"/>
    <property type="project" value="InterPro"/>
</dbReference>
<dbReference type="Pfam" id="PF00581">
    <property type="entry name" value="Rhodanese"/>
    <property type="match status" value="2"/>
</dbReference>
<dbReference type="PANTHER" id="PTHR11364:SF27">
    <property type="entry name" value="SULFURTRANSFERASE"/>
    <property type="match status" value="1"/>
</dbReference>
<feature type="domain" description="Rhodanese" evidence="4">
    <location>
        <begin position="137"/>
        <end position="255"/>
    </location>
</feature>
<keyword evidence="2" id="KW-0677">Repeat</keyword>
<evidence type="ECO:0000256" key="2">
    <source>
        <dbReference type="ARBA" id="ARBA00022737"/>
    </source>
</evidence>
<evidence type="ECO:0000313" key="5">
    <source>
        <dbReference type="EMBL" id="KOO31942.1"/>
    </source>
</evidence>
<dbReference type="PROSITE" id="PS50206">
    <property type="entry name" value="RHODANESE_3"/>
    <property type="match status" value="2"/>
</dbReference>
<dbReference type="InterPro" id="IPR001307">
    <property type="entry name" value="Thiosulphate_STrfase_CS"/>
</dbReference>
<keyword evidence="1 3" id="KW-0808">Transferase</keyword>
<dbReference type="EMBL" id="JWZX01001889">
    <property type="protein sequence ID" value="KOO31942.1"/>
    <property type="molecule type" value="Genomic_DNA"/>
</dbReference>
<dbReference type="PROSITE" id="PS00683">
    <property type="entry name" value="RHODANESE_2"/>
    <property type="match status" value="1"/>
</dbReference>
<dbReference type="AlphaFoldDB" id="A0A0M0K055"/>
<protein>
    <recommendedName>
        <fullName evidence="3">Sulfurtransferase</fullName>
    </recommendedName>
</protein>
<sequence>MKRNGRAEYLEKRIPTATFFDIDATDDTSNLPHMVPSAAFFSQAMMQCGVSNADHVVVYDGKGLFSAARLWWMLRAFGHERVSVLDGGLPAWVAAGLALEEGPPPAAARGAFFTAALRPGAVTDAARLLAHVTAPDAAEPLLVVDARPAERFEGTVVEVRPGCRSGHIPGSRSVPFGALLEPSGKMRPPDELRAVFAGAGVALDAAGPPLVTSCGSGVTAAVVMLGLAQLGRSERVSLYDGSWAEWGSDPSKPLATGPA</sequence>
<evidence type="ECO:0000256" key="1">
    <source>
        <dbReference type="ARBA" id="ARBA00022679"/>
    </source>
</evidence>